<evidence type="ECO:0000313" key="2">
    <source>
        <dbReference type="Proteomes" id="UP000295192"/>
    </source>
</evidence>
<dbReference type="Proteomes" id="UP000295192">
    <property type="component" value="Unassembled WGS sequence"/>
</dbReference>
<dbReference type="EMBL" id="LSRL02000059">
    <property type="protein sequence ID" value="TDG46396.1"/>
    <property type="molecule type" value="Genomic_DNA"/>
</dbReference>
<dbReference type="OrthoDB" id="7880152at2759"/>
<organism evidence="1 2">
    <name type="scientific">Drosophila navojoa</name>
    <name type="common">Fruit fly</name>
    <dbReference type="NCBI Taxonomy" id="7232"/>
    <lineage>
        <taxon>Eukaryota</taxon>
        <taxon>Metazoa</taxon>
        <taxon>Ecdysozoa</taxon>
        <taxon>Arthropoda</taxon>
        <taxon>Hexapoda</taxon>
        <taxon>Insecta</taxon>
        <taxon>Pterygota</taxon>
        <taxon>Neoptera</taxon>
        <taxon>Endopterygota</taxon>
        <taxon>Diptera</taxon>
        <taxon>Brachycera</taxon>
        <taxon>Muscomorpha</taxon>
        <taxon>Ephydroidea</taxon>
        <taxon>Drosophilidae</taxon>
        <taxon>Drosophila</taxon>
    </lineage>
</organism>
<keyword evidence="2" id="KW-1185">Reference proteome</keyword>
<accession>A0A484BC28</accession>
<dbReference type="OMA" id="QECTEKF"/>
<name>A0A484BC28_DRONA</name>
<gene>
    <name evidence="1" type="ORF">AWZ03_007170</name>
</gene>
<proteinExistence type="predicted"/>
<sequence length="134" mass="15916">MDQDESFRIKGKGPCIAEHTETQESFGVPYRNKIPTTRANLMKKFLWKELLDEYNRQNIVVPNLGPNHTEYFENFCKDKPPEDEERLELRINKYPLYCTTPITLWNHEGDPTKTFRVKYSITRPLQECTEKFGQ</sequence>
<protein>
    <submittedName>
        <fullName evidence="1">Uncharacterized protein</fullName>
    </submittedName>
</protein>
<dbReference type="KEGG" id="dnv:108655173"/>
<comment type="caution">
    <text evidence="1">The sequence shown here is derived from an EMBL/GenBank/DDBJ whole genome shotgun (WGS) entry which is preliminary data.</text>
</comment>
<reference evidence="1 2" key="1">
    <citation type="journal article" date="2019" name="J. Hered.">
        <title>An Improved Genome Assembly for Drosophila navojoa, the Basal Species in the mojavensis Cluster.</title>
        <authorList>
            <person name="Vanderlinde T."/>
            <person name="Dupim E.G."/>
            <person name="Nazario-Yepiz N.O."/>
            <person name="Carvalho A.B."/>
        </authorList>
    </citation>
    <scope>NUCLEOTIDE SEQUENCE [LARGE SCALE GENOMIC DNA]</scope>
    <source>
        <strain evidence="1">Navoj_Jal97</strain>
        <tissue evidence="1">Whole organism</tissue>
    </source>
</reference>
<evidence type="ECO:0000313" key="1">
    <source>
        <dbReference type="EMBL" id="TDG46396.1"/>
    </source>
</evidence>
<dbReference type="STRING" id="7232.A0A484BC28"/>
<dbReference type="AlphaFoldDB" id="A0A484BC28"/>